<comment type="caution">
    <text evidence="1">The sequence shown here is derived from an EMBL/GenBank/DDBJ whole genome shotgun (WGS) entry which is preliminary data.</text>
</comment>
<name>A0A0G1K0K6_9BACT</name>
<dbReference type="STRING" id="1618392.UW41_C0003G0024"/>
<proteinExistence type="predicted"/>
<evidence type="ECO:0000313" key="2">
    <source>
        <dbReference type="Proteomes" id="UP000034172"/>
    </source>
</evidence>
<protein>
    <submittedName>
        <fullName evidence="1">Uncharacterized protein</fullName>
    </submittedName>
</protein>
<evidence type="ECO:0000313" key="1">
    <source>
        <dbReference type="EMBL" id="KKT49657.1"/>
    </source>
</evidence>
<organism evidence="1 2">
    <name type="scientific">Candidatus Collierbacteria bacterium GW2011_GWC2_44_18</name>
    <dbReference type="NCBI Taxonomy" id="1618392"/>
    <lineage>
        <taxon>Bacteria</taxon>
        <taxon>Candidatus Collieribacteriota</taxon>
    </lineage>
</organism>
<dbReference type="AlphaFoldDB" id="A0A0G1K0K6"/>
<reference evidence="1 2" key="1">
    <citation type="journal article" date="2015" name="Nature">
        <title>rRNA introns, odd ribosomes, and small enigmatic genomes across a large radiation of phyla.</title>
        <authorList>
            <person name="Brown C.T."/>
            <person name="Hug L.A."/>
            <person name="Thomas B.C."/>
            <person name="Sharon I."/>
            <person name="Castelle C.J."/>
            <person name="Singh A."/>
            <person name="Wilkins M.J."/>
            <person name="Williams K.H."/>
            <person name="Banfield J.F."/>
        </authorList>
    </citation>
    <scope>NUCLEOTIDE SEQUENCE [LARGE SCALE GENOMIC DNA]</scope>
</reference>
<accession>A0A0G1K0K6</accession>
<dbReference type="Proteomes" id="UP000034172">
    <property type="component" value="Unassembled WGS sequence"/>
</dbReference>
<dbReference type="EMBL" id="LCIE01000003">
    <property type="protein sequence ID" value="KKT49657.1"/>
    <property type="molecule type" value="Genomic_DNA"/>
</dbReference>
<gene>
    <name evidence="1" type="ORF">UW41_C0003G0024</name>
</gene>
<sequence>MHELTFQEINEEKQRARFNNMSKSQKESFLQSLIQKDKLRPELAQRVYEQFESGQAGSVEEALRFISELDRPSHYSDI</sequence>